<gene>
    <name evidence="8" type="ORF">ACFO5O_07670</name>
</gene>
<reference evidence="9" key="1">
    <citation type="journal article" date="2019" name="Int. J. Syst. Evol. Microbiol.">
        <title>The Global Catalogue of Microorganisms (GCM) 10K type strain sequencing project: providing services to taxonomists for standard genome sequencing and annotation.</title>
        <authorList>
            <consortium name="The Broad Institute Genomics Platform"/>
            <consortium name="The Broad Institute Genome Sequencing Center for Infectious Disease"/>
            <person name="Wu L."/>
            <person name="Ma J."/>
        </authorList>
    </citation>
    <scope>NUCLEOTIDE SEQUENCE [LARGE SCALE GENOMIC DNA]</scope>
    <source>
        <strain evidence="9">CCUG 63682</strain>
    </source>
</reference>
<evidence type="ECO:0000256" key="6">
    <source>
        <dbReference type="SAM" id="Phobius"/>
    </source>
</evidence>
<comment type="subcellular location">
    <subcellularLocation>
        <location evidence="1">Membrane</location>
        <topology evidence="1">Multi-pass membrane protein</topology>
    </subcellularLocation>
</comment>
<feature type="transmembrane region" description="Helical" evidence="6">
    <location>
        <begin position="70"/>
        <end position="92"/>
    </location>
</feature>
<evidence type="ECO:0000256" key="1">
    <source>
        <dbReference type="ARBA" id="ARBA00004141"/>
    </source>
</evidence>
<organism evidence="8 9">
    <name type="scientific">Geojedonia litorea</name>
    <dbReference type="NCBI Taxonomy" id="1268269"/>
    <lineage>
        <taxon>Bacteria</taxon>
        <taxon>Pseudomonadati</taxon>
        <taxon>Bacteroidota</taxon>
        <taxon>Flavobacteriia</taxon>
        <taxon>Flavobacteriales</taxon>
        <taxon>Flavobacteriaceae</taxon>
        <taxon>Geojedonia</taxon>
    </lineage>
</organism>
<evidence type="ECO:0000256" key="2">
    <source>
        <dbReference type="ARBA" id="ARBA00007362"/>
    </source>
</evidence>
<evidence type="ECO:0000313" key="8">
    <source>
        <dbReference type="EMBL" id="MFC4722194.1"/>
    </source>
</evidence>
<feature type="transmembrane region" description="Helical" evidence="6">
    <location>
        <begin position="39"/>
        <end position="58"/>
    </location>
</feature>
<dbReference type="Pfam" id="PF00892">
    <property type="entry name" value="EamA"/>
    <property type="match status" value="2"/>
</dbReference>
<dbReference type="EMBL" id="JBHSGP010000013">
    <property type="protein sequence ID" value="MFC4722194.1"/>
    <property type="molecule type" value="Genomic_DNA"/>
</dbReference>
<feature type="transmembrane region" description="Helical" evidence="6">
    <location>
        <begin position="98"/>
        <end position="118"/>
    </location>
</feature>
<dbReference type="InterPro" id="IPR000620">
    <property type="entry name" value="EamA_dom"/>
</dbReference>
<dbReference type="PANTHER" id="PTHR32322">
    <property type="entry name" value="INNER MEMBRANE TRANSPORTER"/>
    <property type="match status" value="1"/>
</dbReference>
<keyword evidence="3 6" id="KW-0812">Transmembrane</keyword>
<dbReference type="PANTHER" id="PTHR32322:SF2">
    <property type="entry name" value="EAMA DOMAIN-CONTAINING PROTEIN"/>
    <property type="match status" value="1"/>
</dbReference>
<proteinExistence type="inferred from homology"/>
<name>A0ABV9N4G8_9FLAO</name>
<evidence type="ECO:0000256" key="5">
    <source>
        <dbReference type="ARBA" id="ARBA00023136"/>
    </source>
</evidence>
<comment type="similarity">
    <text evidence="2">Belongs to the EamA transporter family.</text>
</comment>
<evidence type="ECO:0000259" key="7">
    <source>
        <dbReference type="Pfam" id="PF00892"/>
    </source>
</evidence>
<dbReference type="SUPFAM" id="SSF103481">
    <property type="entry name" value="Multidrug resistance efflux transporter EmrE"/>
    <property type="match status" value="2"/>
</dbReference>
<feature type="domain" description="EamA" evidence="7">
    <location>
        <begin position="10"/>
        <end position="142"/>
    </location>
</feature>
<dbReference type="RefSeq" id="WP_387962506.1">
    <property type="nucleotide sequence ID" value="NZ_JBHSGP010000013.1"/>
</dbReference>
<feature type="transmembrane region" description="Helical" evidence="6">
    <location>
        <begin position="125"/>
        <end position="142"/>
    </location>
</feature>
<feature type="domain" description="EamA" evidence="7">
    <location>
        <begin position="155"/>
        <end position="292"/>
    </location>
</feature>
<evidence type="ECO:0000256" key="4">
    <source>
        <dbReference type="ARBA" id="ARBA00022989"/>
    </source>
</evidence>
<evidence type="ECO:0000256" key="3">
    <source>
        <dbReference type="ARBA" id="ARBA00022692"/>
    </source>
</evidence>
<dbReference type="InterPro" id="IPR037185">
    <property type="entry name" value="EmrE-like"/>
</dbReference>
<feature type="transmembrane region" description="Helical" evidence="6">
    <location>
        <begin position="275"/>
        <end position="292"/>
    </location>
</feature>
<feature type="transmembrane region" description="Helical" evidence="6">
    <location>
        <begin position="254"/>
        <end position="269"/>
    </location>
</feature>
<dbReference type="InterPro" id="IPR050638">
    <property type="entry name" value="AA-Vitamin_Transporters"/>
</dbReference>
<comment type="caution">
    <text evidence="8">The sequence shown here is derived from an EMBL/GenBank/DDBJ whole genome shotgun (WGS) entry which is preliminary data.</text>
</comment>
<keyword evidence="5 6" id="KW-0472">Membrane</keyword>
<feature type="transmembrane region" description="Helical" evidence="6">
    <location>
        <begin position="7"/>
        <end position="27"/>
    </location>
</feature>
<dbReference type="Gene3D" id="1.10.3730.20">
    <property type="match status" value="1"/>
</dbReference>
<accession>A0ABV9N4G8</accession>
<dbReference type="Proteomes" id="UP001595953">
    <property type="component" value="Unassembled WGS sequence"/>
</dbReference>
<keyword evidence="9" id="KW-1185">Reference proteome</keyword>
<feature type="transmembrane region" description="Helical" evidence="6">
    <location>
        <begin position="218"/>
        <end position="242"/>
    </location>
</feature>
<sequence length="306" mass="33873">MAISRSKLLIILSFFAIYVIWGSTYLLNKIVVTEVSPLMLASIRFICAGILMVVLAAFLKLNLKISRRQLTNCIIAGFLFLAFGNGVFVWALKYVDSGFAALEAATQPLFVIFLMRILHGTKIKAKSLFGVVLGIIGMYLLVSQDGLIVNEHSAIGMIMILFCVLSWSYASIFVSKADLPSSFFVSTAYQMLSAGIILLGSSWIIGETWNSPLNWSSSAQWSMILLIIFGSIVAFTAFNYLLKVVSTEKVSTSAYVNPVIALLLGWYVLDEFISLQSIIAAAFLLTSVYFINSKKKFVMFSRFSKK</sequence>
<feature type="transmembrane region" description="Helical" evidence="6">
    <location>
        <begin position="154"/>
        <end position="175"/>
    </location>
</feature>
<keyword evidence="4 6" id="KW-1133">Transmembrane helix</keyword>
<protein>
    <submittedName>
        <fullName evidence="8">EamA family transporter</fullName>
    </submittedName>
</protein>
<evidence type="ECO:0000313" key="9">
    <source>
        <dbReference type="Proteomes" id="UP001595953"/>
    </source>
</evidence>
<feature type="transmembrane region" description="Helical" evidence="6">
    <location>
        <begin position="187"/>
        <end position="206"/>
    </location>
</feature>